<evidence type="ECO:0000259" key="2">
    <source>
        <dbReference type="Pfam" id="PF18617"/>
    </source>
</evidence>
<feature type="compositionally biased region" description="Pro residues" evidence="1">
    <location>
        <begin position="742"/>
        <end position="753"/>
    </location>
</feature>
<dbReference type="InterPro" id="IPR026054">
    <property type="entry name" value="Nucleoporin"/>
</dbReference>
<dbReference type="PANTHER" id="PTHR23193:SF21">
    <property type="entry name" value="NUCLEAR PORE COMPLEX PROTEIN NUP214"/>
    <property type="match status" value="1"/>
</dbReference>
<proteinExistence type="predicted"/>
<dbReference type="GO" id="GO:0008139">
    <property type="term" value="F:nuclear localization sequence binding"/>
    <property type="evidence" value="ECO:0007669"/>
    <property type="project" value="TreeGrafter"/>
</dbReference>
<accession>A0A553Q0X2</accession>
<evidence type="ECO:0000313" key="3">
    <source>
        <dbReference type="EMBL" id="TRY83577.1"/>
    </source>
</evidence>
<dbReference type="PANTHER" id="PTHR23193">
    <property type="entry name" value="NUCLEAR PORE COMPLEX PROTEIN NUP"/>
    <property type="match status" value="1"/>
</dbReference>
<reference evidence="3 4" key="1">
    <citation type="journal article" date="2019" name="Sci. Data">
        <title>Hybrid genome assembly and annotation of Danionella translucida.</title>
        <authorList>
            <person name="Kadobianskyi M."/>
            <person name="Schulze L."/>
            <person name="Schuelke M."/>
            <person name="Judkewitz B."/>
        </authorList>
    </citation>
    <scope>NUCLEOTIDE SEQUENCE [LARGE SCALE GENOMIC DNA]</scope>
    <source>
        <strain evidence="3 4">Bolton</strain>
    </source>
</reference>
<dbReference type="Proteomes" id="UP000316079">
    <property type="component" value="Unassembled WGS sequence"/>
</dbReference>
<sequence length="1130" mass="116653">MTGILEEMGLFKKELEDLKSRCRVIDFTVGSSDEMKELRNESEKLQSFTLEIKDTTESLHGDVSLLKTSLLEGFAGAEDAQAQSELNQDRNYLQLLYKKPLDPRRDQQIKEIRRLYQYVKFAMEDVNGVLDLEWEMHLERKKKQRHLLAPERESLFTSLKNHLEIIVQQKQRLERLSRDLHTLRLYRGEREPASSWSHSKAPSLNSLVPVRSHVNYYLCFSLDGELENLKEALLKASLETTPKSSAKSPSKMTPAKQSQLRNFLSKRQTPPVRSTAPANLSRSAFLSPQLFEDLDALSSTSSLSQPLEPEDSLAVAEVQEEEEEEEEEQDNEVSMPMQMPSLIAPRHPAVVRMPSIQPGFGVGSSPFSRVQSGIVPLISTSPKIDMDSADSTALATKTVKHGAPPTEKTTPTTLPASQAAGRAALNRHMSSQKPVALSESTHNTVPQVVNVQELQDRTSAGPLSTILSPSVPAPAAQVVQQVLATVEANKSSFQAAQTPSGNFMFGEFLSSGFSFTSPQDANGAQAKSSSQPGKFSFASSTAPKVAFEEPFSFKPKPTSASQALSSSTTEPAKIQIPQPARVGGVPTGETLGSFSGLRVGPTEDAPKISSGFGFGSPANGSKGFSFTPAESTGSSDSAGATVAEAPDVAPSQGFNASTFAFKPQEGGGLLKPAFAVPSTASISATATSFGSLLRAPLPETLAPEASTFSSPVPSTDAEAEPSPKLSAEHSVDFPSLSASDRPVPPSSKPPTPPNQEVETIPSETSPCESVPVISEAPVKEPSVEGTTISTATTPQESLTAILNSAPVSDKPGSIFTQASESATSSTTVVTSTPSSISSASTAPTPVFGQTPASTAQTSFGSASFGATSGFGKPSFGQSAAFGQAASSSGSAGGFGFGKPVFSVNSGFGQISTTTTPSSSGTGLFGSGGATSSASSFSFAAGSTSSAPSTGTGLFGQGNSSGFGQPSTGFGQGAVFGSATTTASSSGFGFGQTSAFGSCSTSSSSVFGQQAGGTSVFGQAQSSAGLFGSSSGNSGSGAGFFSGLGGKPSDDAANKNPFGAPAAGGFGQSINTAPASLFGSSGAKSFSFAGSSFGDQKQAHGLNSGSFSSGAGSVAAQGFGSFNTPSKSVGI</sequence>
<gene>
    <name evidence="3" type="ORF">DNTS_005129</name>
</gene>
<feature type="compositionally biased region" description="Polar residues" evidence="1">
    <location>
        <begin position="754"/>
        <end position="767"/>
    </location>
</feature>
<organism evidence="3 4">
    <name type="scientific">Danionella cerebrum</name>
    <dbReference type="NCBI Taxonomy" id="2873325"/>
    <lineage>
        <taxon>Eukaryota</taxon>
        <taxon>Metazoa</taxon>
        <taxon>Chordata</taxon>
        <taxon>Craniata</taxon>
        <taxon>Vertebrata</taxon>
        <taxon>Euteleostomi</taxon>
        <taxon>Actinopterygii</taxon>
        <taxon>Neopterygii</taxon>
        <taxon>Teleostei</taxon>
        <taxon>Ostariophysi</taxon>
        <taxon>Cypriniformes</taxon>
        <taxon>Danionidae</taxon>
        <taxon>Danioninae</taxon>
        <taxon>Danionella</taxon>
    </lineage>
</organism>
<dbReference type="InterPro" id="IPR041553">
    <property type="entry name" value="Nup214_FG"/>
</dbReference>
<feature type="region of interest" description="Disordered" evidence="1">
    <location>
        <begin position="240"/>
        <end position="279"/>
    </location>
</feature>
<feature type="region of interest" description="Disordered" evidence="1">
    <location>
        <begin position="704"/>
        <end position="768"/>
    </location>
</feature>
<keyword evidence="4" id="KW-1185">Reference proteome</keyword>
<dbReference type="GO" id="GO:0005643">
    <property type="term" value="C:nuclear pore"/>
    <property type="evidence" value="ECO:0007669"/>
    <property type="project" value="TreeGrafter"/>
</dbReference>
<evidence type="ECO:0000313" key="4">
    <source>
        <dbReference type="Proteomes" id="UP000316079"/>
    </source>
</evidence>
<feature type="region of interest" description="Disordered" evidence="1">
    <location>
        <begin position="824"/>
        <end position="843"/>
    </location>
</feature>
<feature type="compositionally biased region" description="Acidic residues" evidence="1">
    <location>
        <begin position="318"/>
        <end position="331"/>
    </location>
</feature>
<feature type="region of interest" description="Disordered" evidence="1">
    <location>
        <begin position="300"/>
        <end position="336"/>
    </location>
</feature>
<feature type="domain" description="Nuclear pore complex protein Nup214 phenylalanine-glycine (FG)" evidence="2">
    <location>
        <begin position="1072"/>
        <end position="1129"/>
    </location>
</feature>
<dbReference type="GO" id="GO:0006405">
    <property type="term" value="P:RNA export from nucleus"/>
    <property type="evidence" value="ECO:0007669"/>
    <property type="project" value="TreeGrafter"/>
</dbReference>
<dbReference type="EMBL" id="SRMA01026471">
    <property type="protein sequence ID" value="TRY83577.1"/>
    <property type="molecule type" value="Genomic_DNA"/>
</dbReference>
<dbReference type="GO" id="GO:0006606">
    <property type="term" value="P:protein import into nucleus"/>
    <property type="evidence" value="ECO:0007669"/>
    <property type="project" value="TreeGrafter"/>
</dbReference>
<name>A0A553Q0X2_9TELE</name>
<feature type="region of interest" description="Disordered" evidence="1">
    <location>
        <begin position="550"/>
        <end position="586"/>
    </location>
</feature>
<dbReference type="OrthoDB" id="248320at2759"/>
<feature type="compositionally biased region" description="Polar residues" evidence="1">
    <location>
        <begin position="257"/>
        <end position="279"/>
    </location>
</feature>
<feature type="compositionally biased region" description="Low complexity" evidence="1">
    <location>
        <begin position="240"/>
        <end position="256"/>
    </location>
</feature>
<comment type="caution">
    <text evidence="3">The sequence shown here is derived from an EMBL/GenBank/DDBJ whole genome shotgun (WGS) entry which is preliminary data.</text>
</comment>
<evidence type="ECO:0000256" key="1">
    <source>
        <dbReference type="SAM" id="MobiDB-lite"/>
    </source>
</evidence>
<feature type="compositionally biased region" description="Low complexity" evidence="1">
    <location>
        <begin position="558"/>
        <end position="569"/>
    </location>
</feature>
<dbReference type="GO" id="GO:0017056">
    <property type="term" value="F:structural constituent of nuclear pore"/>
    <property type="evidence" value="ECO:0007669"/>
    <property type="project" value="TreeGrafter"/>
</dbReference>
<dbReference type="Pfam" id="PF18617">
    <property type="entry name" value="Nup214_FG"/>
    <property type="match status" value="1"/>
</dbReference>
<protein>
    <recommendedName>
        <fullName evidence="2">Nuclear pore complex protein Nup214 phenylalanine-glycine (FG) domain-containing protein</fullName>
    </recommendedName>
</protein>
<dbReference type="AlphaFoldDB" id="A0A553Q0X2"/>